<comment type="cofactor">
    <cofactor evidence="3">
        <name>Fe cation</name>
        <dbReference type="ChEBI" id="CHEBI:24875"/>
    </cofactor>
</comment>
<dbReference type="GO" id="GO:0051536">
    <property type="term" value="F:iron-sulfur cluster binding"/>
    <property type="evidence" value="ECO:0007669"/>
    <property type="project" value="InterPro"/>
</dbReference>
<dbReference type="EMBL" id="AP011532">
    <property type="protein sequence ID" value="BAI62524.1"/>
    <property type="molecule type" value="Genomic_DNA"/>
</dbReference>
<accession>D1Z1F2</accession>
<comment type="cofactor">
    <cofactor evidence="3">
        <name>Ni(2+)</name>
        <dbReference type="ChEBI" id="CHEBI:49786"/>
    </cofactor>
</comment>
<evidence type="ECO:0000256" key="4">
    <source>
        <dbReference type="RuleBase" id="RU003896"/>
    </source>
</evidence>
<dbReference type="PANTHER" id="PTHR43600:SF1">
    <property type="entry name" value="COENZYME F420 HYDROGENASE SUBUNIT ALPHA"/>
    <property type="match status" value="1"/>
</dbReference>
<keyword evidence="3" id="KW-0460">Magnesium</keyword>
<feature type="binding site" evidence="3">
    <location>
        <position position="66"/>
    </location>
    <ligand>
        <name>Ni(2+)</name>
        <dbReference type="ChEBI" id="CHEBI:49786"/>
    </ligand>
</feature>
<dbReference type="EC" id="1.12.98.1" evidence="2"/>
<dbReference type="SUPFAM" id="SSF56762">
    <property type="entry name" value="HydB/Nqo4-like"/>
    <property type="match status" value="1"/>
</dbReference>
<protein>
    <recommendedName>
        <fullName evidence="2">Coenzyme F420 hydrogenase subunit alpha</fullName>
        <ecNumber evidence="2">1.12.98.1</ecNumber>
    </recommendedName>
</protein>
<feature type="binding site" evidence="3">
    <location>
        <position position="389"/>
    </location>
    <ligand>
        <name>Mg(2+)</name>
        <dbReference type="ChEBI" id="CHEBI:18420"/>
    </ligand>
</feature>
<dbReference type="FunCoup" id="D1Z1F2">
    <property type="interactions" value="3"/>
</dbReference>
<reference evidence="5 6" key="2">
    <citation type="journal article" date="2008" name="Int. J. Syst. Evol. Microbiol.">
        <title>Methanocella paludicola gen. nov., sp. nov., a methane-producing archaeon, the first isolate of the lineage 'Rice Cluster I', and proposal of the new archaeal order Methanocellales ord. nov.</title>
        <authorList>
            <person name="Sakai S."/>
            <person name="Imachi H."/>
            <person name="Hanada S."/>
            <person name="Ohashi A."/>
            <person name="Harada H."/>
            <person name="Kamagata Y."/>
        </authorList>
    </citation>
    <scope>NUCLEOTIDE SEQUENCE [LARGE SCALE GENOMIC DNA]</scope>
    <source>
        <strain evidence="6">DSM 17711 / JCM 13418 / NBRC 101707 / SANAE</strain>
    </source>
</reference>
<evidence type="ECO:0000256" key="2">
    <source>
        <dbReference type="NCBIfam" id="TIGR03295"/>
    </source>
</evidence>
<dbReference type="InterPro" id="IPR001501">
    <property type="entry name" value="Ni-dep_hyd_lsu"/>
</dbReference>
<feature type="binding site" evidence="3">
    <location>
        <position position="386"/>
    </location>
    <ligand>
        <name>Fe cation</name>
        <dbReference type="ChEBI" id="CHEBI:24875"/>
    </ligand>
</feature>
<keyword evidence="3 4" id="KW-0479">Metal-binding</keyword>
<dbReference type="GO" id="GO:0016151">
    <property type="term" value="F:nickel cation binding"/>
    <property type="evidence" value="ECO:0007669"/>
    <property type="project" value="InterPro"/>
</dbReference>
<keyword evidence="3 4" id="KW-0533">Nickel</keyword>
<dbReference type="eggNOG" id="arCOG01549">
    <property type="taxonomic scope" value="Archaea"/>
</dbReference>
<feature type="binding site" evidence="3">
    <location>
        <position position="383"/>
    </location>
    <ligand>
        <name>Ni(2+)</name>
        <dbReference type="ChEBI" id="CHEBI:49786"/>
    </ligand>
</feature>
<evidence type="ECO:0000256" key="1">
    <source>
        <dbReference type="ARBA" id="ARBA00023002"/>
    </source>
</evidence>
<comment type="similarity">
    <text evidence="4">Belongs to the [NiFe]/[NiFeSe] hydrogenase large subunit family.</text>
</comment>
<dbReference type="GO" id="GO:0050454">
    <property type="term" value="F:coenzyme F420 hydrogenase activity"/>
    <property type="evidence" value="ECO:0007669"/>
    <property type="project" value="UniProtKB-EC"/>
</dbReference>
<dbReference type="STRING" id="304371.MCP_2452"/>
<sequence>MGETVVIAPTTRNEGHGKFVLDVDEEGIVKKGNFLSMVTVRGFEKFLVGRGMEFAPVATSRFCGLCPPTHATASSEAVERSIGLSPPRHGLLLRELCNIGNHLHDHPLQQVLILPDFVKDPEKYREALARIQKMRRIGQYICNVVGGEAIHSPYIRVGGMYTNISEAARHKLTAMLEEFTQYHEAQSRFMEEAFSAAGVPPGLGVNDVDMMATDLIYGRSDVFEEKYFPYYSELLPANYYGKEIGVEACTRIPLLRGKIVEVGPVARLWKYKGWREKGTMALNRARLTEISLRIERGLEILRELNTRAHTLNRPVSYGIGRLGIGVNEAPRGTNVHITRVEDGRITYYKAMPATMWNISTIGKSTEGFHYKWAQWVMRSYDPCISCATHMIVMHEGRVVEERFI</sequence>
<dbReference type="GO" id="GO:0008901">
    <property type="term" value="F:ferredoxin hydrogenase activity"/>
    <property type="evidence" value="ECO:0007669"/>
    <property type="project" value="InterPro"/>
</dbReference>
<evidence type="ECO:0000313" key="6">
    <source>
        <dbReference type="Proteomes" id="UP000001882"/>
    </source>
</evidence>
<dbReference type="PROSITE" id="PS00507">
    <property type="entry name" value="NI_HGENASE_L_1"/>
    <property type="match status" value="1"/>
</dbReference>
<dbReference type="GO" id="GO:0050660">
    <property type="term" value="F:flavin adenine dinucleotide binding"/>
    <property type="evidence" value="ECO:0007669"/>
    <property type="project" value="InterPro"/>
</dbReference>
<evidence type="ECO:0000313" key="5">
    <source>
        <dbReference type="EMBL" id="BAI62524.1"/>
    </source>
</evidence>
<feature type="binding site" evidence="3">
    <location>
        <position position="66"/>
    </location>
    <ligand>
        <name>Fe cation</name>
        <dbReference type="ChEBI" id="CHEBI:24875"/>
    </ligand>
</feature>
<dbReference type="PANTHER" id="PTHR43600">
    <property type="entry name" value="COENZYME F420 HYDROGENASE, SUBUNIT ALPHA"/>
    <property type="match status" value="1"/>
</dbReference>
<proteinExistence type="inferred from homology"/>
<dbReference type="Pfam" id="PF00374">
    <property type="entry name" value="NiFeSe_Hases"/>
    <property type="match status" value="1"/>
</dbReference>
<keyword evidence="3" id="KW-0408">Iron</keyword>
<dbReference type="KEGG" id="mpd:MCP_2452"/>
<organism evidence="5 6">
    <name type="scientific">Methanocella paludicola (strain DSM 17711 / JCM 13418 / NBRC 101707 / SANAE)</name>
    <dbReference type="NCBI Taxonomy" id="304371"/>
    <lineage>
        <taxon>Archaea</taxon>
        <taxon>Methanobacteriati</taxon>
        <taxon>Methanobacteriota</taxon>
        <taxon>Stenosarchaea group</taxon>
        <taxon>Methanomicrobia</taxon>
        <taxon>Methanocellales</taxon>
        <taxon>Methanocellaceae</taxon>
        <taxon>Methanocella</taxon>
    </lineage>
</organism>
<keyword evidence="1 4" id="KW-0560">Oxidoreductase</keyword>
<dbReference type="InterPro" id="IPR029014">
    <property type="entry name" value="NiFe-Hase_large"/>
</dbReference>
<dbReference type="InParanoid" id="D1Z1F2"/>
<dbReference type="Proteomes" id="UP000001882">
    <property type="component" value="Chromosome"/>
</dbReference>
<dbReference type="InterPro" id="IPR017682">
    <property type="entry name" value="Coenz_F420_hydrogenase_asu"/>
</dbReference>
<gene>
    <name evidence="5" type="primary">frhA-2</name>
    <name evidence="5" type="ordered locus">MCP_2452</name>
</gene>
<dbReference type="PROSITE" id="PS00508">
    <property type="entry name" value="NI_HGENASE_L_2"/>
    <property type="match status" value="1"/>
</dbReference>
<dbReference type="Gene3D" id="1.10.645.10">
    <property type="entry name" value="Cytochrome-c3 Hydrogenase, chain B"/>
    <property type="match status" value="1"/>
</dbReference>
<dbReference type="NCBIfam" id="TIGR03295">
    <property type="entry name" value="frhA"/>
    <property type="match status" value="1"/>
</dbReference>
<evidence type="ECO:0000256" key="3">
    <source>
        <dbReference type="PIRSR" id="PIRSR601501-1"/>
    </source>
</evidence>
<reference evidence="5 6" key="1">
    <citation type="journal article" date="2007" name="Appl. Environ. Microbiol.">
        <title>Isolation of key methanogens for global methane emission from rice paddy fields: a novel isolate affiliated with the clone cluster rice cluster I.</title>
        <authorList>
            <person name="Sakai S."/>
            <person name="Imachi H."/>
            <person name="Sekiguchi Y."/>
            <person name="Ohashi A."/>
            <person name="Harada H."/>
            <person name="Kamagata Y."/>
        </authorList>
    </citation>
    <scope>NUCLEOTIDE SEQUENCE [LARGE SCALE GENOMIC DNA]</scope>
    <source>
        <strain evidence="6">DSM 17711 / JCM 13418 / NBRC 101707 / SANAE</strain>
    </source>
</reference>
<name>D1Z1F2_METPS</name>
<feature type="binding site" evidence="3">
    <location>
        <position position="63"/>
    </location>
    <ligand>
        <name>Ni(2+)</name>
        <dbReference type="ChEBI" id="CHEBI:49786"/>
    </ligand>
</feature>
<dbReference type="InterPro" id="IPR018194">
    <property type="entry name" value="Ni-dep_hyd_lsu_Ni_BS"/>
</dbReference>
<dbReference type="AlphaFoldDB" id="D1Z1F2"/>
<dbReference type="PATRIC" id="fig|304371.9.peg.2500"/>
<feature type="binding site" evidence="3">
    <location>
        <position position="44"/>
    </location>
    <ligand>
        <name>Mg(2+)</name>
        <dbReference type="ChEBI" id="CHEBI:18420"/>
    </ligand>
</feature>
<reference evidence="6" key="3">
    <citation type="journal article" date="2011" name="PLoS ONE">
        <title>Genome sequence of a mesophilic hydrogenotrophic methanogen Methanocella paludicola, the first cultivated representative of the order Methanocellales.</title>
        <authorList>
            <person name="Sakai S."/>
            <person name="Takaki Y."/>
            <person name="Shimamura S."/>
            <person name="Sekine M."/>
            <person name="Tajima T."/>
            <person name="Kosugi H."/>
            <person name="Ichikawa N."/>
            <person name="Tasumi E."/>
            <person name="Hiraki A.T."/>
            <person name="Shimizu A."/>
            <person name="Kato Y."/>
            <person name="Nishiko R."/>
            <person name="Mori K."/>
            <person name="Fujita N."/>
            <person name="Imachi H."/>
            <person name="Takai K."/>
        </authorList>
    </citation>
    <scope>NUCLEOTIDE SEQUENCE [LARGE SCALE GENOMIC DNA]</scope>
    <source>
        <strain evidence="6">DSM 17711 / JCM 13418 / NBRC 101707 / SANAE</strain>
    </source>
</reference>
<keyword evidence="6" id="KW-1185">Reference proteome</keyword>